<keyword evidence="3" id="KW-1185">Reference proteome</keyword>
<name>A0A0E0FHQ3_ORYNI</name>
<sequence length="147" mass="15793">MLALSADGRDPEPLPPPVARGDGEKVVEALASIEFGLGSGSGVANSAPMAPKGVDPPPAAESARRREGKMWQEKAASVKSSMLPSLLPVGGAYRTELLQPAGLQVDRALWPARQPALVPLHHAWHAFLNFRRSVVFGGYVLELRRRR</sequence>
<organism evidence="2">
    <name type="scientific">Oryza nivara</name>
    <name type="common">Indian wild rice</name>
    <name type="synonym">Oryza sativa f. spontanea</name>
    <dbReference type="NCBI Taxonomy" id="4536"/>
    <lineage>
        <taxon>Eukaryota</taxon>
        <taxon>Viridiplantae</taxon>
        <taxon>Streptophyta</taxon>
        <taxon>Embryophyta</taxon>
        <taxon>Tracheophyta</taxon>
        <taxon>Spermatophyta</taxon>
        <taxon>Magnoliopsida</taxon>
        <taxon>Liliopsida</taxon>
        <taxon>Poales</taxon>
        <taxon>Poaceae</taxon>
        <taxon>BOP clade</taxon>
        <taxon>Oryzoideae</taxon>
        <taxon>Oryzeae</taxon>
        <taxon>Oryzinae</taxon>
        <taxon>Oryza</taxon>
    </lineage>
</organism>
<feature type="region of interest" description="Disordered" evidence="1">
    <location>
        <begin position="1"/>
        <end position="23"/>
    </location>
</feature>
<reference evidence="2" key="1">
    <citation type="submission" date="2015-04" db="UniProtKB">
        <authorList>
            <consortium name="EnsemblPlants"/>
        </authorList>
    </citation>
    <scope>IDENTIFICATION</scope>
    <source>
        <strain evidence="2">SL10</strain>
    </source>
</reference>
<feature type="region of interest" description="Disordered" evidence="1">
    <location>
        <begin position="39"/>
        <end position="68"/>
    </location>
</feature>
<proteinExistence type="predicted"/>
<evidence type="ECO:0000313" key="3">
    <source>
        <dbReference type="Proteomes" id="UP000006591"/>
    </source>
</evidence>
<accession>A0A0E0FHQ3</accession>
<protein>
    <submittedName>
        <fullName evidence="2">Uncharacterized protein</fullName>
    </submittedName>
</protein>
<evidence type="ECO:0000256" key="1">
    <source>
        <dbReference type="SAM" id="MobiDB-lite"/>
    </source>
</evidence>
<dbReference type="Gramene" id="ONIVA01G07400.1">
    <property type="protein sequence ID" value="ONIVA01G07400.1"/>
    <property type="gene ID" value="ONIVA01G07400"/>
</dbReference>
<dbReference type="EnsemblPlants" id="ONIVA01G07400.1">
    <property type="protein sequence ID" value="ONIVA01G07400.1"/>
    <property type="gene ID" value="ONIVA01G07400"/>
</dbReference>
<dbReference type="Proteomes" id="UP000006591">
    <property type="component" value="Chromosome 1"/>
</dbReference>
<reference evidence="2" key="2">
    <citation type="submission" date="2018-04" db="EMBL/GenBank/DDBJ databases">
        <title>OnivRS2 (Oryza nivara Reference Sequence Version 2).</title>
        <authorList>
            <person name="Zhang J."/>
            <person name="Kudrna D."/>
            <person name="Lee S."/>
            <person name="Talag J."/>
            <person name="Rajasekar S."/>
            <person name="Welchert J."/>
            <person name="Hsing Y.-I."/>
            <person name="Wing R.A."/>
        </authorList>
    </citation>
    <scope>NUCLEOTIDE SEQUENCE [LARGE SCALE GENOMIC DNA]</scope>
</reference>
<dbReference type="HOGENOM" id="CLU_1771038_0_0_1"/>
<dbReference type="AlphaFoldDB" id="A0A0E0FHQ3"/>
<evidence type="ECO:0000313" key="2">
    <source>
        <dbReference type="EnsemblPlants" id="ONIVA01G07400.1"/>
    </source>
</evidence>